<dbReference type="Proteomes" id="UP001200313">
    <property type="component" value="Unassembled WGS sequence"/>
</dbReference>
<dbReference type="EMBL" id="JAKNJB010000020">
    <property type="protein sequence ID" value="MCG4527748.1"/>
    <property type="molecule type" value="Genomic_DNA"/>
</dbReference>
<sequence length="305" mass="32961">MTYSELRQMDTMVALALLARKLEENSECITPIAAMTDDQEMDKALERLTLVNLAEAFGLTVLQSELERTGRDEQLSELAEAAVEVVNAAYDLSDDIGELEGDLFTEAMELVDGDDESDFDDDEDFDDEDFYDGFEDEDFDDDGEYVEMTDAEVEAMQAVGKALAECGLLTPGEQLYIVHGDPIGDGDLEAGQRLIAYDAPVGELVTVLRDAMAEAGHIGEGQEIYLVAGAVEDEPGGRIVSLEDLEGEDAELAKALIGHLKTIGEIEDASDCMIGVGVDGFSGMEDSSAIAVVRNRDGKYIMVVA</sequence>
<name>A0ABS9MAB5_9FIRM</name>
<evidence type="ECO:0000313" key="2">
    <source>
        <dbReference type="Proteomes" id="UP001200313"/>
    </source>
</evidence>
<reference evidence="1 2" key="1">
    <citation type="submission" date="2022-01" db="EMBL/GenBank/DDBJ databases">
        <title>Collection of gut derived symbiotic bacterial strains cultured from healthy donors.</title>
        <authorList>
            <person name="Lin H."/>
            <person name="Kohout C."/>
            <person name="Waligurski E."/>
            <person name="Pamer E.G."/>
        </authorList>
    </citation>
    <scope>NUCLEOTIDE SEQUENCE [LARGE SCALE GENOMIC DNA]</scope>
    <source>
        <strain evidence="1 2">DFI.3.7</strain>
    </source>
</reference>
<gene>
    <name evidence="1" type="ORF">L0P79_11745</name>
</gene>
<accession>A0ABS9MAB5</accession>
<comment type="caution">
    <text evidence="1">The sequence shown here is derived from an EMBL/GenBank/DDBJ whole genome shotgun (WGS) entry which is preliminary data.</text>
</comment>
<organism evidence="1 2">
    <name type="scientific">Intestinimonas massiliensis</name>
    <name type="common">ex Afouda et al. 2020</name>
    <dbReference type="NCBI Taxonomy" id="1673721"/>
    <lineage>
        <taxon>Bacteria</taxon>
        <taxon>Bacillati</taxon>
        <taxon>Bacillota</taxon>
        <taxon>Clostridia</taxon>
        <taxon>Eubacteriales</taxon>
        <taxon>Intestinimonas</taxon>
    </lineage>
</organism>
<dbReference type="RefSeq" id="WP_238074340.1">
    <property type="nucleotide sequence ID" value="NZ_JAKNJB010000020.1"/>
</dbReference>
<keyword evidence="2" id="KW-1185">Reference proteome</keyword>
<evidence type="ECO:0000313" key="1">
    <source>
        <dbReference type="EMBL" id="MCG4527748.1"/>
    </source>
</evidence>
<proteinExistence type="predicted"/>
<protein>
    <submittedName>
        <fullName evidence="1">Uncharacterized protein</fullName>
    </submittedName>
</protein>